<organism evidence="7 8">
    <name type="scientific">Choanephora cucurbitarum</name>
    <dbReference type="NCBI Taxonomy" id="101091"/>
    <lineage>
        <taxon>Eukaryota</taxon>
        <taxon>Fungi</taxon>
        <taxon>Fungi incertae sedis</taxon>
        <taxon>Mucoromycota</taxon>
        <taxon>Mucoromycotina</taxon>
        <taxon>Mucoromycetes</taxon>
        <taxon>Mucorales</taxon>
        <taxon>Mucorineae</taxon>
        <taxon>Choanephoraceae</taxon>
        <taxon>Choanephoroideae</taxon>
        <taxon>Choanephora</taxon>
    </lineage>
</organism>
<dbReference type="Pfam" id="PF03177">
    <property type="entry name" value="Nucleoporin_C"/>
    <property type="match status" value="1"/>
</dbReference>
<evidence type="ECO:0000256" key="1">
    <source>
        <dbReference type="ARBA" id="ARBA00004123"/>
    </source>
</evidence>
<accession>A0A1C7N690</accession>
<comment type="subcellular location">
    <subcellularLocation>
        <location evidence="1">Nucleus</location>
    </subcellularLocation>
</comment>
<dbReference type="GO" id="GO:0017056">
    <property type="term" value="F:structural constituent of nuclear pore"/>
    <property type="evidence" value="ECO:0007669"/>
    <property type="project" value="InterPro"/>
</dbReference>
<dbReference type="PANTHER" id="PTHR10350:SF6">
    <property type="entry name" value="NUCLEAR PORE COMPLEX PROTEIN NUP155"/>
    <property type="match status" value="1"/>
</dbReference>
<dbReference type="GO" id="GO:0006606">
    <property type="term" value="P:protein import into nucleus"/>
    <property type="evidence" value="ECO:0007669"/>
    <property type="project" value="TreeGrafter"/>
</dbReference>
<dbReference type="STRING" id="101091.A0A1C7N690"/>
<name>A0A1C7N690_9FUNG</name>
<comment type="similarity">
    <text evidence="2">Belongs to the non-repetitive/WGA-negative nucleoporin family.</text>
</comment>
<protein>
    <submittedName>
        <fullName evidence="7">Uncharacterized protein</fullName>
    </submittedName>
</protein>
<dbReference type="AlphaFoldDB" id="A0A1C7N690"/>
<dbReference type="InterPro" id="IPR042533">
    <property type="entry name" value="Nucleoporin_Nup155_C_1"/>
</dbReference>
<reference evidence="7 8" key="1">
    <citation type="submission" date="2016-03" db="EMBL/GenBank/DDBJ databases">
        <title>Choanephora cucurbitarum.</title>
        <authorList>
            <person name="Min B."/>
            <person name="Park H."/>
            <person name="Park J.-H."/>
            <person name="Shin H.-D."/>
            <person name="Choi I.-G."/>
        </authorList>
    </citation>
    <scope>NUCLEOTIDE SEQUENCE [LARGE SCALE GENOMIC DNA]</scope>
    <source>
        <strain evidence="7 8">KUS-F28377</strain>
    </source>
</reference>
<evidence type="ECO:0000259" key="6">
    <source>
        <dbReference type="Pfam" id="PF08801"/>
    </source>
</evidence>
<feature type="domain" description="Nucleoporin Nup133/Nup155-like N-terminal" evidence="6">
    <location>
        <begin position="60"/>
        <end position="518"/>
    </location>
</feature>
<proteinExistence type="inferred from homology"/>
<evidence type="ECO:0000259" key="5">
    <source>
        <dbReference type="Pfam" id="PF03177"/>
    </source>
</evidence>
<dbReference type="GO" id="GO:0000972">
    <property type="term" value="P:transcription-dependent tethering of RNA polymerase II gene DNA at nuclear periphery"/>
    <property type="evidence" value="ECO:0007669"/>
    <property type="project" value="TreeGrafter"/>
</dbReference>
<dbReference type="Gene3D" id="1.25.40.450">
    <property type="entry name" value="Nucleoporin, helical domain, N-terminal subdomain"/>
    <property type="match status" value="1"/>
</dbReference>
<evidence type="ECO:0000256" key="4">
    <source>
        <dbReference type="ARBA" id="ARBA00023242"/>
    </source>
</evidence>
<dbReference type="PANTHER" id="PTHR10350">
    <property type="entry name" value="NUCLEAR PORE COMPLEX PROTEIN NUP155"/>
    <property type="match status" value="1"/>
</dbReference>
<feature type="domain" description="Nucleoporin Nup133/Nup155-like C-terminal" evidence="5">
    <location>
        <begin position="673"/>
        <end position="1076"/>
    </location>
</feature>
<dbReference type="Gene3D" id="1.20.58.1780">
    <property type="match status" value="1"/>
</dbReference>
<dbReference type="EMBL" id="LUGH01000499">
    <property type="protein sequence ID" value="OBZ84541.1"/>
    <property type="molecule type" value="Genomic_DNA"/>
</dbReference>
<dbReference type="InterPro" id="IPR007187">
    <property type="entry name" value="Nucleoporin_Nup133/Nup155_C"/>
</dbReference>
<gene>
    <name evidence="7" type="ORF">A0J61_07413</name>
</gene>
<evidence type="ECO:0000313" key="7">
    <source>
        <dbReference type="EMBL" id="OBZ84541.1"/>
    </source>
</evidence>
<dbReference type="Gene3D" id="1.25.40.440">
    <property type="entry name" value="Nucleoporin, helical domain, central subdomain"/>
    <property type="match status" value="1"/>
</dbReference>
<dbReference type="GO" id="GO:0006405">
    <property type="term" value="P:RNA export from nucleus"/>
    <property type="evidence" value="ECO:0007669"/>
    <property type="project" value="TreeGrafter"/>
</dbReference>
<keyword evidence="4" id="KW-0539">Nucleus</keyword>
<dbReference type="InterPro" id="IPR014908">
    <property type="entry name" value="Nucleoporin_Nup133/Nup155_N"/>
</dbReference>
<dbReference type="InParanoid" id="A0A1C7N690"/>
<sequence>MNNTVSQQPKEQIPSRYVEFMKTGREIEQVISKDSNYPDLADMLKAATSSTYALPLINSEREFSEIGKTNTPAHLYDRIANVQCRTFSGIFPQISRAWLTIDNILYLWDYTEPDASIFEYKDQDQVITTAEIMKPKKGILDDSVEYVIAVATPLQIIFIAASNTAHANNHAPQHDANKAEGYQYFATRATISTDEVRCRKMFSTEDGRLFLISNDGSLHEIFLASSADSWFGRDHMVRRTYSTAPSLFQRLLNTVQHRPSRVNITNLSAYPLAFIQSAVVDNERNILYLLCERSMIEVVYLGDPAQPYKPVFMYQSITEDGTQLARQSGKTSAASDFEVSSIHVISTQESKRYHLVAVTKTGHRLYFSHHQDGIRSTMATTGPPNALVLGHLRFPPVEPIHPGEIAPVYSKSFYDRGLCISVRARDDLSDSLQIASVGTGKLISPKALQTNPSTNYTNINNNNTSLSDSYYETRASLQIPEKVSTLVELKPKNLTRLALNEVSEQLSDTPRQFAVLTTQHIRFYQKQRPVDILHYLIQQYNKQPNLYRHHIETFSEKYSQREACAMCLSIACHSVDTRVIETAVKLFERFGGQPSSTSSPRVMGNFLTLVAKGDSVVFSGKRDGLLLYFARIISPVWKLKFFTARYPQLHTSPDIADPKFELNDDSSISSEVADRQSMHTIYITLVKAIEAISFIAFAVDAIMYTGIKQFLSDNVDKDKVYVLDLCSILTTVDGREFVDEIVIGIIVRFRSGYGHVGHHFVSEELQTKCSHFFGPDSIAFYKGLEHLLSVDYEDSEAEKDRDLRQSLAYFKQAADSLTKLASICTQYKRHSFHMGIIELALERAHRLDPTEKAFLAYEDPELQTESNMALIFDRFHVYTYILDALADAAAAKSNPASPEYSRIENPSQFYQNLLNRALASSDRCFHYRLYQWLIENNLMSDLLSVNSPLLLRYLERYESDKKMKYEFLYQYYRTREDYIQASRYMTALAHIDNISLQSRSEYFANALITAQCIAIQAPEYDHNYVNQLRQRLAWVQLQKRVQDIIRIQGGLDSANAIEQLNRSLFSPEQLRTDFAQFPHVVQLLNEEAVHSP</sequence>
<dbReference type="GO" id="GO:0036228">
    <property type="term" value="P:protein localization to nuclear inner membrane"/>
    <property type="evidence" value="ECO:0007669"/>
    <property type="project" value="TreeGrafter"/>
</dbReference>
<dbReference type="Pfam" id="PF08801">
    <property type="entry name" value="Nucleoporin_N"/>
    <property type="match status" value="1"/>
</dbReference>
<dbReference type="InterPro" id="IPR042537">
    <property type="entry name" value="Nucleoporin_Nup155_C_2"/>
</dbReference>
<evidence type="ECO:0000256" key="3">
    <source>
        <dbReference type="ARBA" id="ARBA00022448"/>
    </source>
</evidence>
<dbReference type="GO" id="GO:0044611">
    <property type="term" value="C:nuclear pore inner ring"/>
    <property type="evidence" value="ECO:0007669"/>
    <property type="project" value="TreeGrafter"/>
</dbReference>
<dbReference type="InterPro" id="IPR004870">
    <property type="entry name" value="Nucleoporin_Nup155"/>
</dbReference>
<dbReference type="Proteomes" id="UP000093000">
    <property type="component" value="Unassembled WGS sequence"/>
</dbReference>
<evidence type="ECO:0000256" key="2">
    <source>
        <dbReference type="ARBA" id="ARBA00007373"/>
    </source>
</evidence>
<evidence type="ECO:0000313" key="8">
    <source>
        <dbReference type="Proteomes" id="UP000093000"/>
    </source>
</evidence>
<comment type="caution">
    <text evidence="7">The sequence shown here is derived from an EMBL/GenBank/DDBJ whole genome shotgun (WGS) entry which is preliminary data.</text>
</comment>
<dbReference type="OrthoDB" id="338970at2759"/>
<keyword evidence="3" id="KW-0813">Transport</keyword>
<keyword evidence="8" id="KW-1185">Reference proteome</keyword>